<dbReference type="PROSITE" id="PS50076">
    <property type="entry name" value="DNAJ_2"/>
    <property type="match status" value="1"/>
</dbReference>
<feature type="region of interest" description="Disordered" evidence="1">
    <location>
        <begin position="59"/>
        <end position="95"/>
    </location>
</feature>
<dbReference type="InterPro" id="IPR050817">
    <property type="entry name" value="DjlA_DnaK_co-chaperone"/>
</dbReference>
<dbReference type="CDD" id="cd06257">
    <property type="entry name" value="DnaJ"/>
    <property type="match status" value="1"/>
</dbReference>
<reference evidence="3" key="1">
    <citation type="submission" date="2014-11" db="EMBL/GenBank/DDBJ databases">
        <authorList>
            <person name="Otto D Thomas"/>
            <person name="Naeem Raeece"/>
        </authorList>
    </citation>
    <scope>NUCLEOTIDE SEQUENCE</scope>
</reference>
<organism evidence="3">
    <name type="scientific">Chromera velia CCMP2878</name>
    <dbReference type="NCBI Taxonomy" id="1169474"/>
    <lineage>
        <taxon>Eukaryota</taxon>
        <taxon>Sar</taxon>
        <taxon>Alveolata</taxon>
        <taxon>Colpodellida</taxon>
        <taxon>Chromeraceae</taxon>
        <taxon>Chromera</taxon>
    </lineage>
</organism>
<gene>
    <name evidence="3" type="ORF">Cvel_18133</name>
</gene>
<feature type="compositionally biased region" description="Acidic residues" evidence="1">
    <location>
        <begin position="60"/>
        <end position="77"/>
    </location>
</feature>
<dbReference type="InterPro" id="IPR001623">
    <property type="entry name" value="DnaJ_domain"/>
</dbReference>
<proteinExistence type="predicted"/>
<evidence type="ECO:0000256" key="1">
    <source>
        <dbReference type="SAM" id="MobiDB-lite"/>
    </source>
</evidence>
<protein>
    <recommendedName>
        <fullName evidence="2">J domain-containing protein</fullName>
    </recommendedName>
</protein>
<evidence type="ECO:0000259" key="2">
    <source>
        <dbReference type="PROSITE" id="PS50076"/>
    </source>
</evidence>
<dbReference type="EMBL" id="CDMZ01000538">
    <property type="protein sequence ID" value="CEM16431.1"/>
    <property type="molecule type" value="Genomic_DNA"/>
</dbReference>
<dbReference type="VEuPathDB" id="CryptoDB:Cvel_18133"/>
<evidence type="ECO:0000313" key="3">
    <source>
        <dbReference type="EMBL" id="CEM16431.1"/>
    </source>
</evidence>
<name>A0A0G4FQT1_9ALVE</name>
<accession>A0A0G4FQT1</accession>
<feature type="domain" description="J" evidence="2">
    <location>
        <begin position="4"/>
        <end position="65"/>
    </location>
</feature>
<dbReference type="InterPro" id="IPR036869">
    <property type="entry name" value="J_dom_sf"/>
</dbReference>
<dbReference type="SUPFAM" id="SSF46565">
    <property type="entry name" value="Chaperone J-domain"/>
    <property type="match status" value="1"/>
</dbReference>
<dbReference type="Pfam" id="PF00226">
    <property type="entry name" value="DnaJ"/>
    <property type="match status" value="1"/>
</dbReference>
<sequence length="1284" mass="139517">MDSKYYNLLGVSPNASKDEIKRAYRRLALKNHPDHGGDPAMMKLINEAKEVLIDGKELQTADDDGDAWGDGSDDSDAEASTAPASSRAGGDHPSVMIGDGIAPSAPFRAHLASFEEMVSRPDFVFFDCRGVTFEAANALRPQVRARMDLLYSKLSEETLRRFIGRPTPRGLRHAFYRLEGLHTLFFSIPDADAKASALCAELQQTCGYDGASFVRAMEGAHSAVLCEAVRMFRERVGSAAEGFSAPFRAGLKIAEARAEVARRGAPAVPKLLATLQQDHAESENGALMGDFMEDALAASLTSPILHALHAVGLYFQLASLSRGFKYTDALFDPPDSDRGPIGADTGVNLCFQSRRGIFLRPIPALVAFRRISRAISRRLAAGELSNVEAAFCFIDAAQPAPTRESTLSCLLAAAHLLVKEVRQLCANDRPRSAAAVDALLALVLQNVWGNVLFDAAPTLELPIMVSALSLSVASASAIATAAERLGDHRAPTCPSSSSSYSAVGFFRGLFGSRSTVQRPEQSLAVSSSEVAREETLRVLEEPLRVTRALEELASDPDRLAQAQMKATCMKASLERVVEVSVLWPVSPVRMVEPFSGICREVMLLGPALTKYLHSVAGPLTQTGGTLEGPVAASVTPWGCERLRGLYTLWQGQWSGWISSPDSEEKEKELRGLLMEEVVRRKGERFSRIEDLMENLHSASEGVSDSDRFVVVGADLDSGRFETLPGGSLTAQELQEIRSSCYVGLFFSLDQPSNAETQDGAPFHMHHHPFQECRSMPFKTADSSVMRALLHADYILKMLTTGVEVDERAPFSFRTPEGSWETVSRLPQPLLNYLREPLEAENRPSGVAHRFWVEAGPVPIEIDGSSVRVGEPLISVRKQLLKKQADGTLTDASECPEDDDDTPEAEFARRFSLVYDQVAEVFPVFKKLVEIAKASAVARLWSSVATGLRKEVDESRERGVGEAERRKAREVLAHLRGQVTEWPLATSSNVEYHLGEALRKQGLSLYSNFAPGVLSGARRDIRSQLEAAEGRLVTQLIEALGSSGYVACRSDVISWLNRRQAPSRVVDGVAEGIFRIVQTKKTEHLVRLRLVGVHPLLLGADGSPAGSPHVWVDGWVPSVASCFRRRKVYGGISLLKGFVVNGGGGTGGGAGGGSGGGPVGLRCDSKIAQRAVDRLNPQRPVELMTQAGRSHGVPKDRIVEAAPGVVIKDASANAPDRYHRAGAAQIRESLQRGTLQFRNGSYEQFTLPGKLDGKFGRFEVGITHNKTPQGSQVTHTRFKEAEFKK</sequence>
<dbReference type="Gene3D" id="1.10.287.110">
    <property type="entry name" value="DnaJ domain"/>
    <property type="match status" value="1"/>
</dbReference>
<dbReference type="SMART" id="SM00271">
    <property type="entry name" value="DnaJ"/>
    <property type="match status" value="1"/>
</dbReference>
<dbReference type="PANTHER" id="PTHR24074">
    <property type="entry name" value="CO-CHAPERONE PROTEIN DJLA"/>
    <property type="match status" value="1"/>
</dbReference>
<dbReference type="PRINTS" id="PR00625">
    <property type="entry name" value="JDOMAIN"/>
</dbReference>